<organism evidence="2 3">
    <name type="scientific">Hymenobacter mellowenesis</name>
    <dbReference type="NCBI Taxonomy" id="3063995"/>
    <lineage>
        <taxon>Bacteria</taxon>
        <taxon>Pseudomonadati</taxon>
        <taxon>Bacteroidota</taxon>
        <taxon>Cytophagia</taxon>
        <taxon>Cytophagales</taxon>
        <taxon>Hymenobacteraceae</taxon>
        <taxon>Hymenobacter</taxon>
    </lineage>
</organism>
<dbReference type="EMBL" id="JAUQSX010000008">
    <property type="protein sequence ID" value="MDO7847981.1"/>
    <property type="molecule type" value="Genomic_DNA"/>
</dbReference>
<keyword evidence="1" id="KW-0732">Signal</keyword>
<keyword evidence="3" id="KW-1185">Reference proteome</keyword>
<name>A0ABT9ADR6_9BACT</name>
<proteinExistence type="predicted"/>
<evidence type="ECO:0000313" key="3">
    <source>
        <dbReference type="Proteomes" id="UP001167796"/>
    </source>
</evidence>
<feature type="signal peptide" evidence="1">
    <location>
        <begin position="1"/>
        <end position="30"/>
    </location>
</feature>
<dbReference type="Proteomes" id="UP001167796">
    <property type="component" value="Unassembled WGS sequence"/>
</dbReference>
<evidence type="ECO:0000313" key="2">
    <source>
        <dbReference type="EMBL" id="MDO7847981.1"/>
    </source>
</evidence>
<accession>A0ABT9ADR6</accession>
<evidence type="ECO:0000256" key="1">
    <source>
        <dbReference type="SAM" id="SignalP"/>
    </source>
</evidence>
<dbReference type="RefSeq" id="WP_305012663.1">
    <property type="nucleotide sequence ID" value="NZ_JAUQSX010000008.1"/>
</dbReference>
<reference evidence="2" key="1">
    <citation type="submission" date="2023-07" db="EMBL/GenBank/DDBJ databases">
        <authorList>
            <person name="Kim M.K."/>
        </authorList>
    </citation>
    <scope>NUCLEOTIDE SEQUENCE</scope>
    <source>
        <strain evidence="2">M29</strain>
    </source>
</reference>
<gene>
    <name evidence="2" type="ORF">Q5H92_16570</name>
</gene>
<comment type="caution">
    <text evidence="2">The sequence shown here is derived from an EMBL/GenBank/DDBJ whole genome shotgun (WGS) entry which is preliminary data.</text>
</comment>
<protein>
    <submittedName>
        <fullName evidence="2">Uncharacterized protein</fullName>
    </submittedName>
</protein>
<feature type="chain" id="PRO_5047413944" evidence="1">
    <location>
        <begin position="31"/>
        <end position="540"/>
    </location>
</feature>
<sequence>MKKLCRIPLFFLASAAILAPLLGFAPTANAFEADGHAAIEREAYARLKARPASQGLPDGLSILHKLYEANVLKEDVADLVVHTTYPDISFERQFAQDRQVYHFMAPNRPVVQAAKLKIGNQPASLEQRQQKLLQGVLPDCFRMMYYFFRETIRNSQGASQAGRGIYVLMHVVGDSYSPEHATRTPDLNGLVAVKGWRLSRFGWPQGAKEFEPARDNCSGRTMAMLHRVAQAKADKCWRGTEGVTQALSPLANAAAIALEELLVTTYRAQLIANANAPAIDDLWRSYAQAYFQPQGCTVQGNDFVYATGTLGDGKSETIPFVFGAAYTYTPHVPKPGQSKAGEWAQSLNAFTFDRFPMNSWYVVAASGHAFGRDAWGWGVEMNHHWTPAGADERGVFWRRIPHGYALTASAQPGYAQRHLTADGKALALGRAIQVEGLYAPNVLVVPMLNATLQGRIGVGVMPLVSQPEWAVVSGASLAWNVGEDFGRRFLYSWRLALGYDYDTSALPAYHTVSLKLGFNSWKGRVIKNPLKRYNEVLPDK</sequence>